<evidence type="ECO:0007829" key="10">
    <source>
        <dbReference type="PeptideAtlas" id="A0A8V1AH71"/>
    </source>
</evidence>
<evidence type="ECO:0000313" key="8">
    <source>
        <dbReference type="Ensembl" id="ENSGALP00010041718.1"/>
    </source>
</evidence>
<proteinExistence type="evidence at protein level"/>
<keyword evidence="4" id="KW-0325">Glycoprotein</keyword>
<keyword evidence="10" id="KW-1267">Proteomics identification</keyword>
<dbReference type="FunCoup" id="A0A8V1AH71">
    <property type="interactions" value="38"/>
</dbReference>
<dbReference type="InterPro" id="IPR000566">
    <property type="entry name" value="Lipocln_cytosolic_FA-bd_dom"/>
</dbReference>
<dbReference type="PANTHER" id="PTHR11967">
    <property type="entry name" value="ALPHA-1-ACID GLYCOPROTEIN"/>
    <property type="match status" value="1"/>
</dbReference>
<comment type="subcellular location">
    <subcellularLocation>
        <location evidence="1">Secreted</location>
    </subcellularLocation>
</comment>
<evidence type="ECO:0000313" key="9">
    <source>
        <dbReference type="Proteomes" id="UP000000539"/>
    </source>
</evidence>
<organism evidence="8 9">
    <name type="scientific">Gallus gallus</name>
    <name type="common">Chicken</name>
    <dbReference type="NCBI Taxonomy" id="9031"/>
    <lineage>
        <taxon>Eukaryota</taxon>
        <taxon>Metazoa</taxon>
        <taxon>Chordata</taxon>
        <taxon>Craniata</taxon>
        <taxon>Vertebrata</taxon>
        <taxon>Euteleostomi</taxon>
        <taxon>Archelosauria</taxon>
        <taxon>Archosauria</taxon>
        <taxon>Dinosauria</taxon>
        <taxon>Saurischia</taxon>
        <taxon>Theropoda</taxon>
        <taxon>Coelurosauria</taxon>
        <taxon>Aves</taxon>
        <taxon>Neognathae</taxon>
        <taxon>Galloanserae</taxon>
        <taxon>Galliformes</taxon>
        <taxon>Phasianidae</taxon>
        <taxon>Phasianinae</taxon>
        <taxon>Gallus</taxon>
    </lineage>
</organism>
<accession>A0A8V1AH71</accession>
<reference evidence="8" key="2">
    <citation type="submission" date="2025-08" db="UniProtKB">
        <authorList>
            <consortium name="Ensembl"/>
        </authorList>
    </citation>
    <scope>IDENTIFICATION</scope>
    <source>
        <strain evidence="8">broiler</strain>
    </source>
</reference>
<keyword evidence="9" id="KW-1185">Reference proteome</keyword>
<dbReference type="Proteomes" id="UP000000539">
    <property type="component" value="Chromosome 17"/>
</dbReference>
<evidence type="ECO:0000256" key="1">
    <source>
        <dbReference type="ARBA" id="ARBA00004613"/>
    </source>
</evidence>
<reference evidence="8" key="1">
    <citation type="submission" date="2020-11" db="EMBL/GenBank/DDBJ databases">
        <title>Gallus gallus (Chicken) genome, bGalGal1, GRCg7b, maternal haplotype autosomes + Z &amp; W.</title>
        <authorList>
            <person name="Warren W."/>
            <person name="Formenti G."/>
            <person name="Fedrigo O."/>
            <person name="Haase B."/>
            <person name="Mountcastle J."/>
            <person name="Balacco J."/>
            <person name="Tracey A."/>
            <person name="Schneider V."/>
            <person name="Okimoto R."/>
            <person name="Cheng H."/>
            <person name="Hawken R."/>
            <person name="Howe K."/>
            <person name="Jarvis E.D."/>
        </authorList>
    </citation>
    <scope>NUCLEOTIDE SEQUENCE [LARGE SCALE GENOMIC DNA]</scope>
    <source>
        <strain evidence="8">Broiler</strain>
    </source>
</reference>
<dbReference type="OrthoDB" id="9393849at2759"/>
<dbReference type="Gene3D" id="2.40.128.20">
    <property type="match status" value="1"/>
</dbReference>
<reference evidence="8" key="3">
    <citation type="submission" date="2025-09" db="UniProtKB">
        <authorList>
            <consortium name="Ensembl"/>
        </authorList>
    </citation>
    <scope>IDENTIFICATION</scope>
    <source>
        <strain evidence="8">broiler</strain>
    </source>
</reference>
<dbReference type="AlphaFoldDB" id="A0A8V1AH71"/>
<gene>
    <name evidence="8" type="primary">ORM1</name>
</gene>
<dbReference type="Ensembl" id="ENSGALT00010067975.1">
    <property type="protein sequence ID" value="ENSGALP00010041718.1"/>
    <property type="gene ID" value="ENSGALG00010028053.1"/>
</dbReference>
<evidence type="ECO:0000256" key="6">
    <source>
        <dbReference type="SAM" id="SignalP"/>
    </source>
</evidence>
<name>A0A8V1AH71_CHICK</name>
<evidence type="ECO:0000256" key="5">
    <source>
        <dbReference type="SAM" id="MobiDB-lite"/>
    </source>
</evidence>
<dbReference type="InterPro" id="IPR012674">
    <property type="entry name" value="Calycin"/>
</dbReference>
<keyword evidence="3 6" id="KW-0732">Signal</keyword>
<sequence>MLAFLVPVLILAMGLVGAHGTESPTCAPLVPADMDNATVDRLLGHWVYIMGASQYPPHMAEMRELKYATFTLFPGSHEDEFNVTEIMRLNETCVVKNSSKIHVFRHNSTLTHEDGQVVSMAELIHSDKDLFILKHFKDNHVGLSLSARTAEVTKEQLEEFEAQLRCHGFKLEEAFITSPKVWPRRRHRAPRGGNPCRSERRPPLPRMPVLQPARRRAKAAQPPQSHSWGEPTSPPPALRSTGGRPDEDLCLPTRTSRRPSQKELA</sequence>
<feature type="region of interest" description="Disordered" evidence="5">
    <location>
        <begin position="182"/>
        <end position="265"/>
    </location>
</feature>
<protein>
    <submittedName>
        <fullName evidence="8">Orosomucoid 1 (ovoglycoprotein)</fullName>
    </submittedName>
</protein>
<keyword evidence="2" id="KW-0964">Secreted</keyword>
<dbReference type="Pfam" id="PF00061">
    <property type="entry name" value="Lipocalin"/>
    <property type="match status" value="1"/>
</dbReference>
<evidence type="ECO:0000256" key="2">
    <source>
        <dbReference type="ARBA" id="ARBA00022525"/>
    </source>
</evidence>
<dbReference type="GeneTree" id="ENSGT00390000012130"/>
<evidence type="ECO:0000256" key="4">
    <source>
        <dbReference type="ARBA" id="ARBA00023180"/>
    </source>
</evidence>
<dbReference type="GO" id="GO:0005615">
    <property type="term" value="C:extracellular space"/>
    <property type="evidence" value="ECO:0000318"/>
    <property type="project" value="GO_Central"/>
</dbReference>
<evidence type="ECO:0000256" key="3">
    <source>
        <dbReference type="ARBA" id="ARBA00022729"/>
    </source>
</evidence>
<feature type="chain" id="PRO_5036471928" evidence="6">
    <location>
        <begin position="21"/>
        <end position="265"/>
    </location>
</feature>
<feature type="signal peptide" evidence="6">
    <location>
        <begin position="1"/>
        <end position="20"/>
    </location>
</feature>
<feature type="domain" description="Lipocalin/cytosolic fatty-acid binding" evidence="7">
    <location>
        <begin position="44"/>
        <end position="180"/>
    </location>
</feature>
<evidence type="ECO:0000259" key="7">
    <source>
        <dbReference type="Pfam" id="PF00061"/>
    </source>
</evidence>
<dbReference type="PANTHER" id="PTHR11967:SF2">
    <property type="entry name" value="ALPHA-1-ACID GLYCOPROTEIN 1"/>
    <property type="match status" value="1"/>
</dbReference>
<dbReference type="SUPFAM" id="SSF50814">
    <property type="entry name" value="Lipocalins"/>
    <property type="match status" value="1"/>
</dbReference>